<dbReference type="Gene3D" id="1.10.30.50">
    <property type="match status" value="1"/>
</dbReference>
<dbReference type="SMART" id="SM00507">
    <property type="entry name" value="HNHc"/>
    <property type="match status" value="1"/>
</dbReference>
<proteinExistence type="predicted"/>
<gene>
    <name evidence="2" type="ORF">RHP51_10695</name>
</gene>
<organism evidence="2 3">
    <name type="scientific">Thalassobellus suaedae</name>
    <dbReference type="NCBI Taxonomy" id="3074124"/>
    <lineage>
        <taxon>Bacteria</taxon>
        <taxon>Pseudomonadati</taxon>
        <taxon>Bacteroidota</taxon>
        <taxon>Flavobacteriia</taxon>
        <taxon>Flavobacteriales</taxon>
        <taxon>Flavobacteriaceae</taxon>
        <taxon>Thalassobellus</taxon>
    </lineage>
</organism>
<reference evidence="2 3" key="1">
    <citation type="submission" date="2023-09" db="EMBL/GenBank/DDBJ databases">
        <title>Thalassobella suaedae gen. nov., sp. nov., a marine bacterium of the family Flavobacteriaceae isolated from a halophyte Suaeda japonica.</title>
        <authorList>
            <person name="Lee S.Y."/>
            <person name="Hwang C.Y."/>
        </authorList>
    </citation>
    <scope>NUCLEOTIDE SEQUENCE [LARGE SCALE GENOMIC DNA]</scope>
    <source>
        <strain evidence="2 3">HL-DH14</strain>
    </source>
</reference>
<accession>A0ABY9XP28</accession>
<feature type="domain" description="HNH nuclease" evidence="1">
    <location>
        <begin position="88"/>
        <end position="138"/>
    </location>
</feature>
<evidence type="ECO:0000313" key="3">
    <source>
        <dbReference type="Proteomes" id="UP001302806"/>
    </source>
</evidence>
<name>A0ABY9XP28_9FLAO</name>
<dbReference type="InterPro" id="IPR003615">
    <property type="entry name" value="HNH_nuc"/>
</dbReference>
<evidence type="ECO:0000313" key="2">
    <source>
        <dbReference type="EMBL" id="WNH07677.1"/>
    </source>
</evidence>
<dbReference type="Proteomes" id="UP001302806">
    <property type="component" value="Chromosome"/>
</dbReference>
<protein>
    <recommendedName>
        <fullName evidence="1">HNH nuclease domain-containing protein</fullName>
    </recommendedName>
</protein>
<dbReference type="EMBL" id="CP134537">
    <property type="protein sequence ID" value="WNH07677.1"/>
    <property type="molecule type" value="Genomic_DNA"/>
</dbReference>
<dbReference type="RefSeq" id="WP_415864566.1">
    <property type="nucleotide sequence ID" value="NZ_CP134537.1"/>
</dbReference>
<sequence length="277" mass="32126">MHNLQPINTSTIDEFDLIHNSKQEPTYTILTNLRPSIVNKYNDYDIEFNTNSLENIPTVIHSLKNKNGLLHCYKNKTNAKDQLIVNIKENQSAHLRSTCQFCGLDPSRTTDHFMPKDDYPEFCVNHKNLIPCCSSCNAYKGEYLIDIRTNTRGILNLYTDQLPIVQFVFVAIRYVGGVPIANFSLRNPNRINPILFQIIEYHFERLHLLERYNDVFNTEYKQILSSFKDPHYNGNRALVSRILTNDANSLFGDYGRNYYKAIIKESLANNASFLNLF</sequence>
<evidence type="ECO:0000259" key="1">
    <source>
        <dbReference type="SMART" id="SM00507"/>
    </source>
</evidence>